<dbReference type="Proteomes" id="UP001500784">
    <property type="component" value="Unassembled WGS sequence"/>
</dbReference>
<dbReference type="RefSeq" id="WP_152229467.1">
    <property type="nucleotide sequence ID" value="NZ_BAAALV010000010.1"/>
</dbReference>
<sequence length="141" mass="15782">MTPQPASRPGSKGAKGAAAAEHWDQVRSGFGLYTASELAERLDFGGTENMRARNLTGKAPVLAIVENGSVLYPGFQFDEKRTRMFPAVKDIIRIGRLARWRDEELVSWFFRPNPLLSGKRPVDLREDEEQLLPAAEKDLAR</sequence>
<evidence type="ECO:0000313" key="1">
    <source>
        <dbReference type="EMBL" id="GAA1924997.1"/>
    </source>
</evidence>
<comment type="caution">
    <text evidence="1">The sequence shown here is derived from an EMBL/GenBank/DDBJ whole genome shotgun (WGS) entry which is preliminary data.</text>
</comment>
<keyword evidence="2" id="KW-1185">Reference proteome</keyword>
<name>A0ABN2PPT7_9MICC</name>
<dbReference type="EMBL" id="BAAALV010000010">
    <property type="protein sequence ID" value="GAA1924997.1"/>
    <property type="molecule type" value="Genomic_DNA"/>
</dbReference>
<protein>
    <recommendedName>
        <fullName evidence="3">Rv2175c C-terminal domain-containing protein</fullName>
    </recommendedName>
</protein>
<accession>A0ABN2PPT7</accession>
<proteinExistence type="predicted"/>
<evidence type="ECO:0000313" key="2">
    <source>
        <dbReference type="Proteomes" id="UP001500784"/>
    </source>
</evidence>
<organism evidence="1 2">
    <name type="scientific">Arthrobacter gandavensis</name>
    <dbReference type="NCBI Taxonomy" id="169960"/>
    <lineage>
        <taxon>Bacteria</taxon>
        <taxon>Bacillati</taxon>
        <taxon>Actinomycetota</taxon>
        <taxon>Actinomycetes</taxon>
        <taxon>Micrococcales</taxon>
        <taxon>Micrococcaceae</taxon>
        <taxon>Arthrobacter</taxon>
    </lineage>
</organism>
<evidence type="ECO:0008006" key="3">
    <source>
        <dbReference type="Google" id="ProtNLM"/>
    </source>
</evidence>
<gene>
    <name evidence="1" type="ORF">GCM10009688_32520</name>
</gene>
<reference evidence="1 2" key="1">
    <citation type="journal article" date="2019" name="Int. J. Syst. Evol. Microbiol.">
        <title>The Global Catalogue of Microorganisms (GCM) 10K type strain sequencing project: providing services to taxonomists for standard genome sequencing and annotation.</title>
        <authorList>
            <consortium name="The Broad Institute Genomics Platform"/>
            <consortium name="The Broad Institute Genome Sequencing Center for Infectious Disease"/>
            <person name="Wu L."/>
            <person name="Ma J."/>
        </authorList>
    </citation>
    <scope>NUCLEOTIDE SEQUENCE [LARGE SCALE GENOMIC DNA]</scope>
    <source>
        <strain evidence="1 2">JCM 13316</strain>
    </source>
</reference>